<feature type="compositionally biased region" description="Polar residues" evidence="1">
    <location>
        <begin position="1"/>
        <end position="20"/>
    </location>
</feature>
<sequence>MSYANGYTNGSSSTHANGNPTRGEVAYAAPDEAHPAVFYSSSESGDDGTGSGGSSGGTGSDSDAPAQPVTCTCTCCDHNGREHPAARN</sequence>
<evidence type="ECO:0000313" key="3">
    <source>
        <dbReference type="Proteomes" id="UP001565368"/>
    </source>
</evidence>
<feature type="region of interest" description="Disordered" evidence="1">
    <location>
        <begin position="1"/>
        <end position="66"/>
    </location>
</feature>
<dbReference type="RefSeq" id="XP_069206572.1">
    <property type="nucleotide sequence ID" value="XM_069356731.1"/>
</dbReference>
<organism evidence="2 3">
    <name type="scientific">Vanrija albida</name>
    <dbReference type="NCBI Taxonomy" id="181172"/>
    <lineage>
        <taxon>Eukaryota</taxon>
        <taxon>Fungi</taxon>
        <taxon>Dikarya</taxon>
        <taxon>Basidiomycota</taxon>
        <taxon>Agaricomycotina</taxon>
        <taxon>Tremellomycetes</taxon>
        <taxon>Trichosporonales</taxon>
        <taxon>Trichosporonaceae</taxon>
        <taxon>Vanrija</taxon>
    </lineage>
</organism>
<proteinExistence type="predicted"/>
<protein>
    <submittedName>
        <fullName evidence="2">Uncharacterized protein</fullName>
    </submittedName>
</protein>
<name>A0ABR3PVY3_9TREE</name>
<comment type="caution">
    <text evidence="2">The sequence shown here is derived from an EMBL/GenBank/DDBJ whole genome shotgun (WGS) entry which is preliminary data.</text>
</comment>
<keyword evidence="3" id="KW-1185">Reference proteome</keyword>
<feature type="compositionally biased region" description="Gly residues" evidence="1">
    <location>
        <begin position="47"/>
        <end position="59"/>
    </location>
</feature>
<evidence type="ECO:0000256" key="1">
    <source>
        <dbReference type="SAM" id="MobiDB-lite"/>
    </source>
</evidence>
<dbReference type="GeneID" id="95989377"/>
<reference evidence="2 3" key="1">
    <citation type="submission" date="2023-08" db="EMBL/GenBank/DDBJ databases">
        <title>Annotated Genome Sequence of Vanrija albida AlHP1.</title>
        <authorList>
            <person name="Herzog R."/>
        </authorList>
    </citation>
    <scope>NUCLEOTIDE SEQUENCE [LARGE SCALE GENOMIC DNA]</scope>
    <source>
        <strain evidence="2 3">AlHP1</strain>
    </source>
</reference>
<gene>
    <name evidence="2" type="ORF">Q8F55_008334</name>
</gene>
<dbReference type="Proteomes" id="UP001565368">
    <property type="component" value="Unassembled WGS sequence"/>
</dbReference>
<evidence type="ECO:0000313" key="2">
    <source>
        <dbReference type="EMBL" id="KAL1406628.1"/>
    </source>
</evidence>
<dbReference type="EMBL" id="JBBXJM010000006">
    <property type="protein sequence ID" value="KAL1406628.1"/>
    <property type="molecule type" value="Genomic_DNA"/>
</dbReference>
<accession>A0ABR3PVY3</accession>